<sequence length="316" mass="34549">ADSEPTADVTAALTRALAADQSARAALEVAEDRLLAADKDAGRLATRVSTLRASLSAAARAVQDASDELELARKRLSDLGTPLLASELDRARAERDAAAERVARLDPQHLTAQLNNQRRLLPDLERAQNDRRTNLEVLADRLTRHGRSAPEEQVALAETEQKRAQRAYDALERRAQAAKLLFETLTAHRDAARDRHTTPFRQRVERYAQRLFSPGVHVEIGPDLTILSKTVAGVTVPFDSLSAGAREQLSLLARIACADLVGSVPLILDDVLGHSDRDRLGDIAVILGQVADRTQIILLSHEPSRFPIAGLHRVEL</sequence>
<keyword evidence="3" id="KW-1185">Reference proteome</keyword>
<proteinExistence type="predicted"/>
<dbReference type="PANTHER" id="PTHR41259">
    <property type="entry name" value="DOUBLE-STRAND BREAK REPAIR RAD50 ATPASE, PUTATIVE-RELATED"/>
    <property type="match status" value="1"/>
</dbReference>
<evidence type="ECO:0000313" key="2">
    <source>
        <dbReference type="EMBL" id="MBR7828687.1"/>
    </source>
</evidence>
<gene>
    <name evidence="2" type="ORF">KDK95_20430</name>
</gene>
<dbReference type="Gene3D" id="3.40.50.300">
    <property type="entry name" value="P-loop containing nucleotide triphosphate hydrolases"/>
    <property type="match status" value="1"/>
</dbReference>
<evidence type="ECO:0000313" key="3">
    <source>
        <dbReference type="Proteomes" id="UP000676325"/>
    </source>
</evidence>
<dbReference type="Proteomes" id="UP000676325">
    <property type="component" value="Unassembled WGS sequence"/>
</dbReference>
<evidence type="ECO:0000256" key="1">
    <source>
        <dbReference type="SAM" id="Coils"/>
    </source>
</evidence>
<dbReference type="RefSeq" id="WP_212519817.1">
    <property type="nucleotide sequence ID" value="NZ_JAGSOH010000062.1"/>
</dbReference>
<accession>A0A941IK89</accession>
<feature type="coiled-coil region" evidence="1">
    <location>
        <begin position="154"/>
        <end position="181"/>
    </location>
</feature>
<keyword evidence="1" id="KW-0175">Coiled coil</keyword>
<name>A0A941IK89_9ACTN</name>
<dbReference type="InterPro" id="IPR027417">
    <property type="entry name" value="P-loop_NTPase"/>
</dbReference>
<dbReference type="EMBL" id="JAGSOH010000062">
    <property type="protein sequence ID" value="MBR7828687.1"/>
    <property type="molecule type" value="Genomic_DNA"/>
</dbReference>
<reference evidence="2" key="1">
    <citation type="submission" date="2021-04" db="EMBL/GenBank/DDBJ databases">
        <title>Genome based classification of Actinospica acidithermotolerans sp. nov., an actinobacterium isolated from an Indonesian hot spring.</title>
        <authorList>
            <person name="Kusuma A.B."/>
            <person name="Putra K.E."/>
            <person name="Nafisah S."/>
            <person name="Loh J."/>
            <person name="Nouioui I."/>
            <person name="Goodfellow M."/>
        </authorList>
    </citation>
    <scope>NUCLEOTIDE SEQUENCE</scope>
    <source>
        <strain evidence="2">MGRD01-02</strain>
    </source>
</reference>
<dbReference type="AlphaFoldDB" id="A0A941IK89"/>
<feature type="non-terminal residue" evidence="2">
    <location>
        <position position="1"/>
    </location>
</feature>
<dbReference type="PANTHER" id="PTHR41259:SF1">
    <property type="entry name" value="DOUBLE-STRAND BREAK REPAIR RAD50 ATPASE, PUTATIVE-RELATED"/>
    <property type="match status" value="1"/>
</dbReference>
<dbReference type="SUPFAM" id="SSF52540">
    <property type="entry name" value="P-loop containing nucleoside triphosphate hydrolases"/>
    <property type="match status" value="1"/>
</dbReference>
<protein>
    <recommendedName>
        <fullName evidence="4">Chromosome segregation protein SMC</fullName>
    </recommendedName>
</protein>
<organism evidence="2 3">
    <name type="scientific">Actinospica acidithermotolerans</name>
    <dbReference type="NCBI Taxonomy" id="2828514"/>
    <lineage>
        <taxon>Bacteria</taxon>
        <taxon>Bacillati</taxon>
        <taxon>Actinomycetota</taxon>
        <taxon>Actinomycetes</taxon>
        <taxon>Catenulisporales</taxon>
        <taxon>Actinospicaceae</taxon>
        <taxon>Actinospica</taxon>
    </lineage>
</organism>
<comment type="caution">
    <text evidence="2">The sequence shown here is derived from an EMBL/GenBank/DDBJ whole genome shotgun (WGS) entry which is preliminary data.</text>
</comment>
<evidence type="ECO:0008006" key="4">
    <source>
        <dbReference type="Google" id="ProtNLM"/>
    </source>
</evidence>